<evidence type="ECO:0000313" key="1">
    <source>
        <dbReference type="EMBL" id="SVD62798.1"/>
    </source>
</evidence>
<feature type="non-terminal residue" evidence="1">
    <location>
        <position position="1"/>
    </location>
</feature>
<name>A0A382WX09_9ZZZZ</name>
<proteinExistence type="predicted"/>
<accession>A0A382WX09</accession>
<protein>
    <submittedName>
        <fullName evidence="1">Uncharacterized protein</fullName>
    </submittedName>
</protein>
<gene>
    <name evidence="1" type="ORF">METZ01_LOCUS415652</name>
</gene>
<reference evidence="1" key="1">
    <citation type="submission" date="2018-05" db="EMBL/GenBank/DDBJ databases">
        <authorList>
            <person name="Lanie J.A."/>
            <person name="Ng W.-L."/>
            <person name="Kazmierczak K.M."/>
            <person name="Andrzejewski T.M."/>
            <person name="Davidsen T.M."/>
            <person name="Wayne K.J."/>
            <person name="Tettelin H."/>
            <person name="Glass J.I."/>
            <person name="Rusch D."/>
            <person name="Podicherti R."/>
            <person name="Tsui H.-C.T."/>
            <person name="Winkler M.E."/>
        </authorList>
    </citation>
    <scope>NUCLEOTIDE SEQUENCE</scope>
</reference>
<organism evidence="1">
    <name type="scientific">marine metagenome</name>
    <dbReference type="NCBI Taxonomy" id="408172"/>
    <lineage>
        <taxon>unclassified sequences</taxon>
        <taxon>metagenomes</taxon>
        <taxon>ecological metagenomes</taxon>
    </lineage>
</organism>
<dbReference type="EMBL" id="UINC01162830">
    <property type="protein sequence ID" value="SVD62798.1"/>
    <property type="molecule type" value="Genomic_DNA"/>
</dbReference>
<feature type="non-terminal residue" evidence="1">
    <location>
        <position position="274"/>
    </location>
</feature>
<dbReference type="AlphaFoldDB" id="A0A382WX09"/>
<sequence>ELLANSKLEIWSVDGTRIESTTVSEADGSYQTYLKTGAYKTWTYTTEGTGYVSVETLELGEATSLNPSLARGVNYNVSYLSLENSEPIDLGQVRIDGMNFSFDIGLVDSGINIWVPAGTYNFSGEYMDLAGIDDYIYVLDKSVDITDGMDGIGQSESIEKRLMRGIEVSLDKTEYEIPIGQTAQFTFNVTGTGYLDTLFLPTVDNIPQNWTASFEPTKISAYDGMEMEVVLSITPDNSVVPKVWEVFHANISWSDESDNEIDDIMHTFAITVTP</sequence>